<evidence type="ECO:0000256" key="1">
    <source>
        <dbReference type="SAM" id="MobiDB-lite"/>
    </source>
</evidence>
<gene>
    <name evidence="2" type="ORF">CSOJ01_11135</name>
</gene>
<feature type="compositionally biased region" description="Low complexity" evidence="1">
    <location>
        <begin position="160"/>
        <end position="181"/>
    </location>
</feature>
<feature type="compositionally biased region" description="Acidic residues" evidence="1">
    <location>
        <begin position="29"/>
        <end position="40"/>
    </location>
</feature>
<name>A0A8H6MNB4_9PEZI</name>
<feature type="region of interest" description="Disordered" evidence="1">
    <location>
        <begin position="160"/>
        <end position="190"/>
    </location>
</feature>
<organism evidence="2 3">
    <name type="scientific">Colletotrichum sojae</name>
    <dbReference type="NCBI Taxonomy" id="2175907"/>
    <lineage>
        <taxon>Eukaryota</taxon>
        <taxon>Fungi</taxon>
        <taxon>Dikarya</taxon>
        <taxon>Ascomycota</taxon>
        <taxon>Pezizomycotina</taxon>
        <taxon>Sordariomycetes</taxon>
        <taxon>Hypocreomycetidae</taxon>
        <taxon>Glomerellales</taxon>
        <taxon>Glomerellaceae</taxon>
        <taxon>Colletotrichum</taxon>
        <taxon>Colletotrichum orchidearum species complex</taxon>
    </lineage>
</organism>
<feature type="region of interest" description="Disordered" evidence="1">
    <location>
        <begin position="1"/>
        <end position="56"/>
    </location>
</feature>
<dbReference type="EMBL" id="WIGN01000248">
    <property type="protein sequence ID" value="KAF6803117.1"/>
    <property type="molecule type" value="Genomic_DNA"/>
</dbReference>
<dbReference type="AlphaFoldDB" id="A0A8H6MNB4"/>
<sequence>MSPHSDSTVDDGFEGQHTALSTRSLSSFDFDETDATDSDDISGQQAPANDRGLRSSELDNIDQDDAQASHVPYVIEWKLTTNNRTVTKDSEHNITITPQAFWERHLKEQVREVLKRKLPSHKTFKPVDSDVVVSTTDRSQRDLVKRPALSRWAVLLAGQSNSETSSTHNASSTTSRQQASSILMWTTPSA</sequence>
<protein>
    <submittedName>
        <fullName evidence="2">Uncharacterized protein</fullName>
    </submittedName>
</protein>
<comment type="caution">
    <text evidence="2">The sequence shown here is derived from an EMBL/GenBank/DDBJ whole genome shotgun (WGS) entry which is preliminary data.</text>
</comment>
<reference evidence="2 3" key="1">
    <citation type="journal article" date="2020" name="Phytopathology">
        <title>Genome Sequence Resources of Colletotrichum truncatum, C. plurivorum, C. musicola, and C. sojae: Four Species Pathogenic to Soybean (Glycine max).</title>
        <authorList>
            <person name="Rogerio F."/>
            <person name="Boufleur T.R."/>
            <person name="Ciampi-Guillardi M."/>
            <person name="Sukno S.A."/>
            <person name="Thon M.R."/>
            <person name="Massola Junior N.S."/>
            <person name="Baroncelli R."/>
        </authorList>
    </citation>
    <scope>NUCLEOTIDE SEQUENCE [LARGE SCALE GENOMIC DNA]</scope>
    <source>
        <strain evidence="2 3">LFN0009</strain>
    </source>
</reference>
<keyword evidence="3" id="KW-1185">Reference proteome</keyword>
<evidence type="ECO:0000313" key="3">
    <source>
        <dbReference type="Proteomes" id="UP000652219"/>
    </source>
</evidence>
<proteinExistence type="predicted"/>
<accession>A0A8H6MNB4</accession>
<dbReference type="Proteomes" id="UP000652219">
    <property type="component" value="Unassembled WGS sequence"/>
</dbReference>
<evidence type="ECO:0000313" key="2">
    <source>
        <dbReference type="EMBL" id="KAF6803117.1"/>
    </source>
</evidence>